<dbReference type="SUPFAM" id="SSF53335">
    <property type="entry name" value="S-adenosyl-L-methionine-dependent methyltransferases"/>
    <property type="match status" value="1"/>
</dbReference>
<dbReference type="GO" id="GO:0032259">
    <property type="term" value="P:methylation"/>
    <property type="evidence" value="ECO:0007669"/>
    <property type="project" value="UniProtKB-KW"/>
</dbReference>
<name>A0A0P1EEV8_9RHOB</name>
<organism evidence="3 4">
    <name type="scientific">Ruegeria atlantica</name>
    <dbReference type="NCBI Taxonomy" id="81569"/>
    <lineage>
        <taxon>Bacteria</taxon>
        <taxon>Pseudomonadati</taxon>
        <taxon>Pseudomonadota</taxon>
        <taxon>Alphaproteobacteria</taxon>
        <taxon>Rhodobacterales</taxon>
        <taxon>Roseobacteraceae</taxon>
        <taxon>Ruegeria</taxon>
    </lineage>
</organism>
<protein>
    <submittedName>
        <fullName evidence="3">Demethylrebeccamycin-D-glucose O-methyltransferase</fullName>
        <ecNumber evidence="3">2.1.1.164</ecNumber>
    </submittedName>
</protein>
<proteinExistence type="predicted"/>
<dbReference type="PANTHER" id="PTHR44068:SF11">
    <property type="entry name" value="GERANYL DIPHOSPHATE 2-C-METHYLTRANSFERASE"/>
    <property type="match status" value="1"/>
</dbReference>
<evidence type="ECO:0000256" key="1">
    <source>
        <dbReference type="ARBA" id="ARBA00022679"/>
    </source>
</evidence>
<accession>A0A0P1EEV8</accession>
<dbReference type="PANTHER" id="PTHR44068">
    <property type="entry name" value="ZGC:194242"/>
    <property type="match status" value="1"/>
</dbReference>
<dbReference type="InterPro" id="IPR050447">
    <property type="entry name" value="Erg6_SMT_methyltransf"/>
</dbReference>
<dbReference type="InterPro" id="IPR013216">
    <property type="entry name" value="Methyltransf_11"/>
</dbReference>
<dbReference type="AlphaFoldDB" id="A0A0P1EEV8"/>
<dbReference type="GeneID" id="55493497"/>
<dbReference type="EMBL" id="CYPU01000039">
    <property type="protein sequence ID" value="CUH48111.1"/>
    <property type="molecule type" value="Genomic_DNA"/>
</dbReference>
<dbReference type="RefSeq" id="WP_058277678.1">
    <property type="nucleotide sequence ID" value="NZ_CYPU01000039.1"/>
</dbReference>
<sequence length="278" mass="29386">MSQIEQAVAQHYTTGALTDRVRAALEASGVDPDAATVADLKAGDEFHTGGVLATDSLFAQLSPTHATRVLDVGCGIGGTSRYIVDRYDSTVTGVDLTPEFVETATALSDLVGHSDKASFHVGSALDMPVPDAGFDLAVMLHVGMNIEDKAGLFVEVSRALATGGTFALFDVMGGDVDEPLSFPLPWSTVSETSFVHAPQVYKDAAGAAGLELAAETDRTEFALKFFEEVFARIAESGPAPLGIHLMMGETAPEKFQNYVANLKAGRIRPTEMIFKKTG</sequence>
<evidence type="ECO:0000259" key="2">
    <source>
        <dbReference type="Pfam" id="PF08241"/>
    </source>
</evidence>
<keyword evidence="3" id="KW-0489">Methyltransferase</keyword>
<dbReference type="STRING" id="81569.RUM4293_02744"/>
<evidence type="ECO:0000313" key="4">
    <source>
        <dbReference type="Proteomes" id="UP000050783"/>
    </source>
</evidence>
<dbReference type="Proteomes" id="UP000050783">
    <property type="component" value="Unassembled WGS sequence"/>
</dbReference>
<dbReference type="Pfam" id="PF08241">
    <property type="entry name" value="Methyltransf_11"/>
    <property type="match status" value="1"/>
</dbReference>
<keyword evidence="1 3" id="KW-0808">Transferase</keyword>
<dbReference type="EC" id="2.1.1.164" evidence="3"/>
<dbReference type="GO" id="GO:0102082">
    <property type="term" value="F:demethylrebeccamycin--D-glucose O-methyltransferase activity"/>
    <property type="evidence" value="ECO:0007669"/>
    <property type="project" value="UniProtKB-EC"/>
</dbReference>
<dbReference type="InterPro" id="IPR029063">
    <property type="entry name" value="SAM-dependent_MTases_sf"/>
</dbReference>
<feature type="domain" description="Methyltransferase type 11" evidence="2">
    <location>
        <begin position="70"/>
        <end position="167"/>
    </location>
</feature>
<dbReference type="Gene3D" id="3.40.50.150">
    <property type="entry name" value="Vaccinia Virus protein VP39"/>
    <property type="match status" value="1"/>
</dbReference>
<evidence type="ECO:0000313" key="3">
    <source>
        <dbReference type="EMBL" id="CUH48111.1"/>
    </source>
</evidence>
<dbReference type="OrthoDB" id="9765084at2"/>
<dbReference type="CDD" id="cd02440">
    <property type="entry name" value="AdoMet_MTases"/>
    <property type="match status" value="1"/>
</dbReference>
<reference evidence="3 4" key="1">
    <citation type="submission" date="2015-09" db="EMBL/GenBank/DDBJ databases">
        <authorList>
            <consortium name="Swine Surveillance"/>
        </authorList>
    </citation>
    <scope>NUCLEOTIDE SEQUENCE [LARGE SCALE GENOMIC DNA]</scope>
    <source>
        <strain evidence="3 4">CECT 4292</strain>
    </source>
</reference>
<gene>
    <name evidence="3" type="primary">rebM_1</name>
    <name evidence="3" type="ORF">RUA4292_02289</name>
</gene>
<dbReference type="GO" id="GO:0008757">
    <property type="term" value="F:S-adenosylmethionine-dependent methyltransferase activity"/>
    <property type="evidence" value="ECO:0007669"/>
    <property type="project" value="InterPro"/>
</dbReference>